<keyword evidence="4" id="KW-0812">Transmembrane</keyword>
<accession>A0A075GCP9</accession>
<dbReference type="GO" id="GO:0006310">
    <property type="term" value="P:DNA recombination"/>
    <property type="evidence" value="ECO:0007669"/>
    <property type="project" value="UniProtKB-KW"/>
</dbReference>
<dbReference type="Pfam" id="PF02646">
    <property type="entry name" value="RmuC"/>
    <property type="match status" value="1"/>
</dbReference>
<dbReference type="PANTHER" id="PTHR30563:SF0">
    <property type="entry name" value="DNA RECOMBINATION PROTEIN RMUC"/>
    <property type="match status" value="1"/>
</dbReference>
<feature type="coiled-coil region" evidence="3">
    <location>
        <begin position="55"/>
        <end position="121"/>
    </location>
</feature>
<keyword evidence="1 3" id="KW-0175">Coiled coil</keyword>
<organism evidence="5">
    <name type="scientific">uncultured marine group II/III euryarchaeote KM3_147_B09</name>
    <dbReference type="NCBI Taxonomy" id="1457882"/>
    <lineage>
        <taxon>Archaea</taxon>
        <taxon>Methanobacteriati</taxon>
        <taxon>Methanobacteriota</taxon>
        <taxon>environmental samples</taxon>
    </lineage>
</organism>
<keyword evidence="4" id="KW-0472">Membrane</keyword>
<evidence type="ECO:0000256" key="1">
    <source>
        <dbReference type="ARBA" id="ARBA00023054"/>
    </source>
</evidence>
<dbReference type="EMBL" id="KF900620">
    <property type="protein sequence ID" value="AIF01409.1"/>
    <property type="molecule type" value="Genomic_DNA"/>
</dbReference>
<dbReference type="PANTHER" id="PTHR30563">
    <property type="entry name" value="DNA RECOMBINATION PROTEIN RMUC"/>
    <property type="match status" value="1"/>
</dbReference>
<reference evidence="5" key="1">
    <citation type="journal article" date="2014" name="Genome Biol. Evol.">
        <title>Pangenome evidence for extensive interdomain horizontal transfer affecting lineage core and shell genes in uncultured planktonic thaumarchaeota and euryarchaeota.</title>
        <authorList>
            <person name="Deschamps P."/>
            <person name="Zivanovic Y."/>
            <person name="Moreira D."/>
            <person name="Rodriguez-Valera F."/>
            <person name="Lopez-Garcia P."/>
        </authorList>
    </citation>
    <scope>NUCLEOTIDE SEQUENCE</scope>
</reference>
<evidence type="ECO:0000256" key="3">
    <source>
        <dbReference type="SAM" id="Coils"/>
    </source>
</evidence>
<keyword evidence="2" id="KW-0233">DNA recombination</keyword>
<proteinExistence type="predicted"/>
<dbReference type="InterPro" id="IPR003798">
    <property type="entry name" value="DNA_recombination_RmuC"/>
</dbReference>
<name>A0A075GCP9_9EURY</name>
<dbReference type="AlphaFoldDB" id="A0A075GCP9"/>
<evidence type="ECO:0000256" key="2">
    <source>
        <dbReference type="ARBA" id="ARBA00023172"/>
    </source>
</evidence>
<sequence length="380" mass="43653">MLEEIIIALLIVVIGLMIYFNINRSGEKEDFNIQSIKDVQVEIKEKIIERDTLDLESIEKAKLSSETEAKILREELKSLKELIENERKQRGEAYGSITENVKLLQEQYKGLEVSANKLSSALKDSSMRGNWGEVQLKRVIEHSNMVNHIDYVEQKTIETSDGIQRPDAIVKMPGGRQLVIDSKAPGRLLDAYESEDIDEQERFMKQFADDVWDTVKSLGLKSYQDNIKDESGNKISPDFVIMFMPGEHMLQIALLHRPTLWEEAVERNVILASPYILLALLRSIFYSWQQEERNNNANRILEVTEQLAERINTFVGHIEGIGKGLKSSIKSYNKTIGSYNHKLLPSQKRLNKLKGASENLIEKEEIDELPREVQQKLIKE</sequence>
<gene>
    <name evidence="5" type="primary">FLOT</name>
</gene>
<evidence type="ECO:0000313" key="5">
    <source>
        <dbReference type="EMBL" id="AIF01409.1"/>
    </source>
</evidence>
<evidence type="ECO:0000256" key="4">
    <source>
        <dbReference type="SAM" id="Phobius"/>
    </source>
</evidence>
<keyword evidence="4" id="KW-1133">Transmembrane helix</keyword>
<feature type="transmembrane region" description="Helical" evidence="4">
    <location>
        <begin position="6"/>
        <end position="22"/>
    </location>
</feature>
<protein>
    <submittedName>
        <fullName evidence="5">DNA recombination protein (FLOT)</fullName>
    </submittedName>
</protein>